<dbReference type="InterPro" id="IPR019606">
    <property type="entry name" value="GerMN"/>
</dbReference>
<dbReference type="Pfam" id="PF01520">
    <property type="entry name" value="Amidase_3"/>
    <property type="match status" value="1"/>
</dbReference>
<dbReference type="EMBL" id="OBDZ01000002">
    <property type="protein sequence ID" value="SNY11918.1"/>
    <property type="molecule type" value="Genomic_DNA"/>
</dbReference>
<protein>
    <submittedName>
        <fullName evidence="4">N-acetylmuramoyl-L-alanine amidase</fullName>
    </submittedName>
</protein>
<dbReference type="CDD" id="cd02696">
    <property type="entry name" value="MurNAc-LAA"/>
    <property type="match status" value="1"/>
</dbReference>
<dbReference type="RefSeq" id="WP_097016398.1">
    <property type="nucleotide sequence ID" value="NZ_OBDZ01000002.1"/>
</dbReference>
<reference evidence="5" key="1">
    <citation type="submission" date="2017-09" db="EMBL/GenBank/DDBJ databases">
        <authorList>
            <person name="Varghese N."/>
            <person name="Submissions S."/>
        </authorList>
    </citation>
    <scope>NUCLEOTIDE SEQUENCE [LARGE SCALE GENOMIC DNA]</scope>
    <source>
        <strain evidence="5">MSL47</strain>
    </source>
</reference>
<keyword evidence="1" id="KW-0378">Hydrolase</keyword>
<organism evidence="4 5">
    <name type="scientific">Orenia metallireducens</name>
    <dbReference type="NCBI Taxonomy" id="1413210"/>
    <lineage>
        <taxon>Bacteria</taxon>
        <taxon>Bacillati</taxon>
        <taxon>Bacillota</taxon>
        <taxon>Clostridia</taxon>
        <taxon>Halanaerobiales</taxon>
        <taxon>Halobacteroidaceae</taxon>
        <taxon>Orenia</taxon>
    </lineage>
</organism>
<sequence>MKKIKVFFITPLKITLAILAIFLLSFFLTFTVKSTTVMSKIDKTIVIDAGHGGIDAGTNHGNILEKDINLAIAKKLENFFTGRGNINVIMTRDTDELYQKDRNKDIVHRVKVVKESKADLLISIHVNSFPGSQSFGGQTFYKANSEESKKLADFIQKKLIEIQPENYRKIKEGPYYVLRKSPVPAVIVEVGFISNSKDRKRISNSKEQDKIAQAIGEGIIDYFNNNLSSALAEENNPNMTINSKNQINLYYGTYNQKGIEDLAREEIQLNSLKVSKSTGRSKVEEVATKIIDSLLAGPQIKEHLRLIPQSTKLLNLEIKDNIAYVNFNKDLISINSGGDGELLKINSIIYSLTQLPEINQVQVLIEGKSFNNGDLYFDTPLN</sequence>
<feature type="domain" description="GerMN" evidence="3">
    <location>
        <begin position="287"/>
        <end position="374"/>
    </location>
</feature>
<dbReference type="GO" id="GO:0009253">
    <property type="term" value="P:peptidoglycan catabolic process"/>
    <property type="evidence" value="ECO:0007669"/>
    <property type="project" value="InterPro"/>
</dbReference>
<dbReference type="Gene3D" id="3.40.630.40">
    <property type="entry name" value="Zn-dependent exopeptidases"/>
    <property type="match status" value="1"/>
</dbReference>
<dbReference type="PANTHER" id="PTHR30404">
    <property type="entry name" value="N-ACETYLMURAMOYL-L-ALANINE AMIDASE"/>
    <property type="match status" value="1"/>
</dbReference>
<dbReference type="SUPFAM" id="SSF53187">
    <property type="entry name" value="Zn-dependent exopeptidases"/>
    <property type="match status" value="1"/>
</dbReference>
<gene>
    <name evidence="4" type="ORF">SAMN06265827_102136</name>
</gene>
<dbReference type="SMART" id="SM00909">
    <property type="entry name" value="Germane"/>
    <property type="match status" value="1"/>
</dbReference>
<dbReference type="PANTHER" id="PTHR30404:SF0">
    <property type="entry name" value="N-ACETYLMURAMOYL-L-ALANINE AMIDASE AMIC"/>
    <property type="match status" value="1"/>
</dbReference>
<evidence type="ECO:0000259" key="3">
    <source>
        <dbReference type="SMART" id="SM00909"/>
    </source>
</evidence>
<evidence type="ECO:0000256" key="1">
    <source>
        <dbReference type="ARBA" id="ARBA00022801"/>
    </source>
</evidence>
<dbReference type="InterPro" id="IPR050695">
    <property type="entry name" value="N-acetylmuramoyl_amidase_3"/>
</dbReference>
<dbReference type="GO" id="GO:0008745">
    <property type="term" value="F:N-acetylmuramoyl-L-alanine amidase activity"/>
    <property type="evidence" value="ECO:0007669"/>
    <property type="project" value="InterPro"/>
</dbReference>
<evidence type="ECO:0000313" key="4">
    <source>
        <dbReference type="EMBL" id="SNY11918.1"/>
    </source>
</evidence>
<dbReference type="SMART" id="SM00646">
    <property type="entry name" value="Ami_3"/>
    <property type="match status" value="1"/>
</dbReference>
<dbReference type="AlphaFoldDB" id="A0A285FL32"/>
<dbReference type="OrthoDB" id="9772024at2"/>
<evidence type="ECO:0000259" key="2">
    <source>
        <dbReference type="SMART" id="SM00646"/>
    </source>
</evidence>
<evidence type="ECO:0000313" key="5">
    <source>
        <dbReference type="Proteomes" id="UP000219573"/>
    </source>
</evidence>
<dbReference type="InterPro" id="IPR002508">
    <property type="entry name" value="MurNAc-LAA_cat"/>
</dbReference>
<name>A0A285FL32_9FIRM</name>
<dbReference type="STRING" id="1413210.U472_06615"/>
<dbReference type="Pfam" id="PF10646">
    <property type="entry name" value="Germane"/>
    <property type="match status" value="1"/>
</dbReference>
<dbReference type="GO" id="GO:0030288">
    <property type="term" value="C:outer membrane-bounded periplasmic space"/>
    <property type="evidence" value="ECO:0007669"/>
    <property type="project" value="TreeGrafter"/>
</dbReference>
<proteinExistence type="predicted"/>
<accession>A0A285FL32</accession>
<dbReference type="Proteomes" id="UP000219573">
    <property type="component" value="Unassembled WGS sequence"/>
</dbReference>
<feature type="domain" description="MurNAc-LAA" evidence="2">
    <location>
        <begin position="110"/>
        <end position="220"/>
    </location>
</feature>
<keyword evidence="5" id="KW-1185">Reference proteome</keyword>